<dbReference type="AlphaFoldDB" id="A0A0F9Q9L7"/>
<dbReference type="EMBL" id="LAZR01002154">
    <property type="protein sequence ID" value="KKN33747.1"/>
    <property type="molecule type" value="Genomic_DNA"/>
</dbReference>
<gene>
    <name evidence="1" type="ORF">LCGC14_0800660</name>
</gene>
<proteinExistence type="predicted"/>
<organism evidence="1">
    <name type="scientific">marine sediment metagenome</name>
    <dbReference type="NCBI Taxonomy" id="412755"/>
    <lineage>
        <taxon>unclassified sequences</taxon>
        <taxon>metagenomes</taxon>
        <taxon>ecological metagenomes</taxon>
    </lineage>
</organism>
<comment type="caution">
    <text evidence="1">The sequence shown here is derived from an EMBL/GenBank/DDBJ whole genome shotgun (WGS) entry which is preliminary data.</text>
</comment>
<name>A0A0F9Q9L7_9ZZZZ</name>
<accession>A0A0F9Q9L7</accession>
<reference evidence="1" key="1">
    <citation type="journal article" date="2015" name="Nature">
        <title>Complex archaea that bridge the gap between prokaryotes and eukaryotes.</title>
        <authorList>
            <person name="Spang A."/>
            <person name="Saw J.H."/>
            <person name="Jorgensen S.L."/>
            <person name="Zaremba-Niedzwiedzka K."/>
            <person name="Martijn J."/>
            <person name="Lind A.E."/>
            <person name="van Eijk R."/>
            <person name="Schleper C."/>
            <person name="Guy L."/>
            <person name="Ettema T.J."/>
        </authorList>
    </citation>
    <scope>NUCLEOTIDE SEQUENCE</scope>
</reference>
<evidence type="ECO:0000313" key="1">
    <source>
        <dbReference type="EMBL" id="KKN33747.1"/>
    </source>
</evidence>
<sequence>MCKKLPYCARKIDPCLIEEIRLLNQDLGFKTISSCCGHGKYEPTIIVRDELGLCYELYSEIQLNAYDRRKKKQFNRYYKKDSEGIYYIPEVEK</sequence>
<protein>
    <submittedName>
        <fullName evidence="1">Uncharacterized protein</fullName>
    </submittedName>
</protein>